<evidence type="ECO:0000256" key="2">
    <source>
        <dbReference type="SAM" id="MobiDB-lite"/>
    </source>
</evidence>
<feature type="transmembrane region" description="Helical" evidence="3">
    <location>
        <begin position="80"/>
        <end position="105"/>
    </location>
</feature>
<protein>
    <recommendedName>
        <fullName evidence="6">DUF4190 domain-containing protein</fullName>
    </recommendedName>
</protein>
<dbReference type="RefSeq" id="WP_167150654.1">
    <property type="nucleotide sequence ID" value="NZ_JAAMOX010000002.1"/>
</dbReference>
<feature type="region of interest" description="Disordered" evidence="2">
    <location>
        <begin position="1"/>
        <end position="20"/>
    </location>
</feature>
<dbReference type="EMBL" id="JAAMOX010000002">
    <property type="protein sequence ID" value="NIH54253.1"/>
    <property type="molecule type" value="Genomic_DNA"/>
</dbReference>
<reference evidence="4 5" key="1">
    <citation type="submission" date="2020-02" db="EMBL/GenBank/DDBJ databases">
        <title>Sequencing the genomes of 1000 actinobacteria strains.</title>
        <authorList>
            <person name="Klenk H.-P."/>
        </authorList>
    </citation>
    <scope>NUCLEOTIDE SEQUENCE [LARGE SCALE GENOMIC DNA]</scope>
    <source>
        <strain evidence="4 5">DSM 27960</strain>
    </source>
</reference>
<sequence length="260" mass="26307">MTTPQDQQNPPAYQQPAPSYQQPMAKASSGLAIAALVVGIVAFLMGLLPVGGIIVGIVAVVLGIIALVKKQSKAMGVTGLVLGTIGLISSIVVTIIAGAVTGAIVDEIDKQSQVTVEGDADAGTRDNPVALGTAINGKDWTVTINSFDAASTQAVLDANPLNEAPAEGMVYAVVNATYTYTGEDSSIPALVTIAYVTSDGTVITSADGFAVAPEPTLGLDELYNGGSVTGNTVLLIPEAADGVLRVTPGLLAKEIFVATK</sequence>
<evidence type="ECO:0000313" key="4">
    <source>
        <dbReference type="EMBL" id="NIH54253.1"/>
    </source>
</evidence>
<accession>A0A7X5R235</accession>
<keyword evidence="1" id="KW-0732">Signal</keyword>
<organism evidence="4 5">
    <name type="scientific">Lysinibacter cavernae</name>
    <dbReference type="NCBI Taxonomy" id="1640652"/>
    <lineage>
        <taxon>Bacteria</taxon>
        <taxon>Bacillati</taxon>
        <taxon>Actinomycetota</taxon>
        <taxon>Actinomycetes</taxon>
        <taxon>Micrococcales</taxon>
        <taxon>Microbacteriaceae</taxon>
        <taxon>Lysinibacter</taxon>
    </lineage>
</organism>
<keyword evidence="5" id="KW-1185">Reference proteome</keyword>
<feature type="transmembrane region" description="Helical" evidence="3">
    <location>
        <begin position="27"/>
        <end position="44"/>
    </location>
</feature>
<keyword evidence="3" id="KW-0812">Transmembrane</keyword>
<gene>
    <name evidence="4" type="ORF">FHX76_002149</name>
</gene>
<evidence type="ECO:0000313" key="5">
    <source>
        <dbReference type="Proteomes" id="UP000541033"/>
    </source>
</evidence>
<evidence type="ECO:0000256" key="3">
    <source>
        <dbReference type="SAM" id="Phobius"/>
    </source>
</evidence>
<keyword evidence="3" id="KW-1133">Transmembrane helix</keyword>
<name>A0A7X5R235_9MICO</name>
<keyword evidence="3" id="KW-0472">Membrane</keyword>
<dbReference type="InterPro" id="IPR029050">
    <property type="entry name" value="Immunoprotect_excell_Ig-like"/>
</dbReference>
<dbReference type="Proteomes" id="UP000541033">
    <property type="component" value="Unassembled WGS sequence"/>
</dbReference>
<evidence type="ECO:0008006" key="6">
    <source>
        <dbReference type="Google" id="ProtNLM"/>
    </source>
</evidence>
<dbReference type="AlphaFoldDB" id="A0A7X5R235"/>
<proteinExistence type="predicted"/>
<evidence type="ECO:0000256" key="1">
    <source>
        <dbReference type="ARBA" id="ARBA00022729"/>
    </source>
</evidence>
<comment type="caution">
    <text evidence="4">The sequence shown here is derived from an EMBL/GenBank/DDBJ whole genome shotgun (WGS) entry which is preliminary data.</text>
</comment>
<dbReference type="Gene3D" id="2.60.40.1240">
    <property type="match status" value="1"/>
</dbReference>